<feature type="transmembrane region" description="Helical" evidence="1">
    <location>
        <begin position="90"/>
        <end position="112"/>
    </location>
</feature>
<feature type="transmembrane region" description="Helical" evidence="1">
    <location>
        <begin position="141"/>
        <end position="161"/>
    </location>
</feature>
<dbReference type="Proteomes" id="UP000034591">
    <property type="component" value="Unassembled WGS sequence"/>
</dbReference>
<name>A0A0G0K6B6_9BACT</name>
<proteinExistence type="predicted"/>
<comment type="caution">
    <text evidence="2">The sequence shown here is derived from an EMBL/GenBank/DDBJ whole genome shotgun (WGS) entry which is preliminary data.</text>
</comment>
<keyword evidence="1" id="KW-1133">Transmembrane helix</keyword>
<protein>
    <recommendedName>
        <fullName evidence="4">Glycosyltransferase RgtA/B/C/D-like domain-containing protein</fullName>
    </recommendedName>
</protein>
<gene>
    <name evidence="2" type="ORF">US53_C0062G0006</name>
</gene>
<sequence length="199" mass="23369">MDRSNHSKTINKSGQSKLSRKYLILLILSTFFVALLSYGEAISFHFFMDDWGYLWAVKFFLKRYLTTWMHHPGSFITFYPWYYLFGTNPILYNIFGVLLKTAAALTYGLLFYTLYKKKTFFILASVLYASYFGGLESYTFVSARISAFLIITINLTLVFYIKSYFEKSYKYFFTSLFFMFLTIYADPARSIALPLLLIV</sequence>
<feature type="transmembrane region" description="Helical" evidence="1">
    <location>
        <begin position="168"/>
        <end position="185"/>
    </location>
</feature>
<evidence type="ECO:0000313" key="2">
    <source>
        <dbReference type="EMBL" id="KKQ36166.1"/>
    </source>
</evidence>
<organism evidence="2 3">
    <name type="scientific">Candidatus Woesebacteria bacterium GW2011_GWA1_37_7</name>
    <dbReference type="NCBI Taxonomy" id="1618545"/>
    <lineage>
        <taxon>Bacteria</taxon>
        <taxon>Candidatus Woeseibacteriota</taxon>
    </lineage>
</organism>
<dbReference type="EMBL" id="LBTI01000062">
    <property type="protein sequence ID" value="KKQ36166.1"/>
    <property type="molecule type" value="Genomic_DNA"/>
</dbReference>
<feature type="transmembrane region" description="Helical" evidence="1">
    <location>
        <begin position="119"/>
        <end position="135"/>
    </location>
</feature>
<evidence type="ECO:0000256" key="1">
    <source>
        <dbReference type="SAM" id="Phobius"/>
    </source>
</evidence>
<accession>A0A0G0K6B6</accession>
<evidence type="ECO:0008006" key="4">
    <source>
        <dbReference type="Google" id="ProtNLM"/>
    </source>
</evidence>
<dbReference type="AlphaFoldDB" id="A0A0G0K6B6"/>
<keyword evidence="1" id="KW-0812">Transmembrane</keyword>
<reference evidence="2 3" key="1">
    <citation type="journal article" date="2015" name="Nature">
        <title>rRNA introns, odd ribosomes, and small enigmatic genomes across a large radiation of phyla.</title>
        <authorList>
            <person name="Brown C.T."/>
            <person name="Hug L.A."/>
            <person name="Thomas B.C."/>
            <person name="Sharon I."/>
            <person name="Castelle C.J."/>
            <person name="Singh A."/>
            <person name="Wilkins M.J."/>
            <person name="Williams K.H."/>
            <person name="Banfield J.F."/>
        </authorList>
    </citation>
    <scope>NUCLEOTIDE SEQUENCE [LARGE SCALE GENOMIC DNA]</scope>
</reference>
<dbReference type="STRING" id="1618545.US53_C0062G0006"/>
<keyword evidence="1" id="KW-0472">Membrane</keyword>
<evidence type="ECO:0000313" key="3">
    <source>
        <dbReference type="Proteomes" id="UP000034591"/>
    </source>
</evidence>